<protein>
    <recommendedName>
        <fullName evidence="1">DUF7796 domain-containing protein</fullName>
    </recommendedName>
</protein>
<feature type="non-terminal residue" evidence="3">
    <location>
        <position position="1"/>
    </location>
</feature>
<name>D8QRL5_SELML</name>
<dbReference type="AlphaFoldDB" id="D8QRL5"/>
<proteinExistence type="predicted"/>
<dbReference type="InterPro" id="IPR056698">
    <property type="entry name" value="DUF7796"/>
</dbReference>
<reference evidence="3 4" key="1">
    <citation type="journal article" date="2011" name="Science">
        <title>The Selaginella genome identifies genetic changes associated with the evolution of vascular plants.</title>
        <authorList>
            <person name="Banks J.A."/>
            <person name="Nishiyama T."/>
            <person name="Hasebe M."/>
            <person name="Bowman J.L."/>
            <person name="Gribskov M."/>
            <person name="dePamphilis C."/>
            <person name="Albert V.A."/>
            <person name="Aono N."/>
            <person name="Aoyama T."/>
            <person name="Ambrose B.A."/>
            <person name="Ashton N.W."/>
            <person name="Axtell M.J."/>
            <person name="Barker E."/>
            <person name="Barker M.S."/>
            <person name="Bennetzen J.L."/>
            <person name="Bonawitz N.D."/>
            <person name="Chapple C."/>
            <person name="Cheng C."/>
            <person name="Correa L.G."/>
            <person name="Dacre M."/>
            <person name="DeBarry J."/>
            <person name="Dreyer I."/>
            <person name="Elias M."/>
            <person name="Engstrom E.M."/>
            <person name="Estelle M."/>
            <person name="Feng L."/>
            <person name="Finet C."/>
            <person name="Floyd S.K."/>
            <person name="Frommer W.B."/>
            <person name="Fujita T."/>
            <person name="Gramzow L."/>
            <person name="Gutensohn M."/>
            <person name="Harholt J."/>
            <person name="Hattori M."/>
            <person name="Heyl A."/>
            <person name="Hirai T."/>
            <person name="Hiwatashi Y."/>
            <person name="Ishikawa M."/>
            <person name="Iwata M."/>
            <person name="Karol K.G."/>
            <person name="Koehler B."/>
            <person name="Kolukisaoglu U."/>
            <person name="Kubo M."/>
            <person name="Kurata T."/>
            <person name="Lalonde S."/>
            <person name="Li K."/>
            <person name="Li Y."/>
            <person name="Litt A."/>
            <person name="Lyons E."/>
            <person name="Manning G."/>
            <person name="Maruyama T."/>
            <person name="Michael T.P."/>
            <person name="Mikami K."/>
            <person name="Miyazaki S."/>
            <person name="Morinaga S."/>
            <person name="Murata T."/>
            <person name="Mueller-Roeber B."/>
            <person name="Nelson D.R."/>
            <person name="Obara M."/>
            <person name="Oguri Y."/>
            <person name="Olmstead R.G."/>
            <person name="Onodera N."/>
            <person name="Petersen B.L."/>
            <person name="Pils B."/>
            <person name="Prigge M."/>
            <person name="Rensing S.A."/>
            <person name="Riano-Pachon D.M."/>
            <person name="Roberts A.W."/>
            <person name="Sato Y."/>
            <person name="Scheller H.V."/>
            <person name="Schulz B."/>
            <person name="Schulz C."/>
            <person name="Shakirov E.V."/>
            <person name="Shibagaki N."/>
            <person name="Shinohara N."/>
            <person name="Shippen D.E."/>
            <person name="Soerensen I."/>
            <person name="Sotooka R."/>
            <person name="Sugimoto N."/>
            <person name="Sugita M."/>
            <person name="Sumikawa N."/>
            <person name="Tanurdzic M."/>
            <person name="Theissen G."/>
            <person name="Ulvskov P."/>
            <person name="Wakazuki S."/>
            <person name="Weng J.K."/>
            <person name="Willats W.W."/>
            <person name="Wipf D."/>
            <person name="Wolf P.G."/>
            <person name="Yang L."/>
            <person name="Zimmer A.D."/>
            <person name="Zhu Q."/>
            <person name="Mitros T."/>
            <person name="Hellsten U."/>
            <person name="Loque D."/>
            <person name="Otillar R."/>
            <person name="Salamov A."/>
            <person name="Schmutz J."/>
            <person name="Shapiro H."/>
            <person name="Lindquist E."/>
            <person name="Lucas S."/>
            <person name="Rokhsar D."/>
            <person name="Grigoriev I.V."/>
        </authorList>
    </citation>
    <scope>NUCLEOTIDE SEQUENCE [LARGE SCALE GENOMIC DNA]</scope>
</reference>
<dbReference type="PANTHER" id="PTHR35112:SF1">
    <property type="entry name" value="RING_FYVE_PHD ZINC FINGER SUPERFAMILY PROTEIN"/>
    <property type="match status" value="1"/>
</dbReference>
<organism evidence="4">
    <name type="scientific">Selaginella moellendorffii</name>
    <name type="common">Spikemoss</name>
    <dbReference type="NCBI Taxonomy" id="88036"/>
    <lineage>
        <taxon>Eukaryota</taxon>
        <taxon>Viridiplantae</taxon>
        <taxon>Streptophyta</taxon>
        <taxon>Embryophyta</taxon>
        <taxon>Tracheophyta</taxon>
        <taxon>Lycopodiopsida</taxon>
        <taxon>Selaginellales</taxon>
        <taxon>Selaginellaceae</taxon>
        <taxon>Selaginella</taxon>
    </lineage>
</organism>
<evidence type="ECO:0000313" key="3">
    <source>
        <dbReference type="EMBL" id="EFJ36799.1"/>
    </source>
</evidence>
<dbReference type="InParanoid" id="D8QRL5"/>
<dbReference type="Gramene" id="EFJ27873">
    <property type="protein sequence ID" value="EFJ27873"/>
    <property type="gene ID" value="SELMODRAFT_95295"/>
</dbReference>
<sequence>SRVAICLLGQLRHFELTGPSIRKFVIDAHKDADIFLNVPLDENTWKIALLGVNARFRIARIFRAYDMLESTMHKELLKSKSSPNGVQGLLQYFSLVEGCMQLIVAYEKMHGFQYKWIVRTRLDGYWTAPLPATIFRPGVYTVPYGYDFGGLNDRLGAGDRQTTMATINRLSILPSLHAQGYRNIHSERVFEVHLRVSGIRVAKEMLPFCILSHRNFPWPVLETPVASILSKGPLNGAYCRPCTPKAGQRESNRIVRKLYRNTGWWSVDRSGWIPTDGVTLELCDASKQAWEDGWEAVFDRASGREAAEIRMRLGNASLADCIEQNEEFQRGWEIWDGMSPKDLCLHSRRDGQNFPLH</sequence>
<keyword evidence="4" id="KW-1185">Reference proteome</keyword>
<dbReference type="Proteomes" id="UP000001514">
    <property type="component" value="Unassembled WGS sequence"/>
</dbReference>
<feature type="domain" description="DUF7796" evidence="1">
    <location>
        <begin position="1"/>
        <end position="346"/>
    </location>
</feature>
<dbReference type="EMBL" id="GL377566">
    <property type="protein sequence ID" value="EFJ36799.1"/>
    <property type="molecule type" value="Genomic_DNA"/>
</dbReference>
<gene>
    <name evidence="3" type="ORF">SELMODRAFT_76377</name>
    <name evidence="2" type="ORF">SELMODRAFT_95295</name>
</gene>
<dbReference type="KEGG" id="smo:SELMODRAFT_76377"/>
<accession>D8QRL5</accession>
<evidence type="ECO:0000259" key="1">
    <source>
        <dbReference type="Pfam" id="PF25072"/>
    </source>
</evidence>
<dbReference type="Pfam" id="PF25072">
    <property type="entry name" value="DUF7796"/>
    <property type="match status" value="1"/>
</dbReference>
<dbReference type="HOGENOM" id="CLU_046934_0_0_1"/>
<evidence type="ECO:0000313" key="2">
    <source>
        <dbReference type="EMBL" id="EFJ27873.1"/>
    </source>
</evidence>
<dbReference type="EMBL" id="GL377581">
    <property type="protein sequence ID" value="EFJ27873.1"/>
    <property type="molecule type" value="Genomic_DNA"/>
</dbReference>
<dbReference type="eggNOG" id="ENOG502QRPG">
    <property type="taxonomic scope" value="Eukaryota"/>
</dbReference>
<dbReference type="OrthoDB" id="2016723at2759"/>
<dbReference type="Gramene" id="EFJ36799">
    <property type="protein sequence ID" value="EFJ36799"/>
    <property type="gene ID" value="SELMODRAFT_76377"/>
</dbReference>
<evidence type="ECO:0000313" key="4">
    <source>
        <dbReference type="Proteomes" id="UP000001514"/>
    </source>
</evidence>
<dbReference type="OMA" id="ENTWKIA"/>
<dbReference type="PANTHER" id="PTHR35112">
    <property type="entry name" value="OS08G0360500 PROTEIN"/>
    <property type="match status" value="1"/>
</dbReference>
<dbReference type="KEGG" id="smo:SELMODRAFT_95295"/>